<gene>
    <name evidence="12" type="ORF">KQI42_06560</name>
</gene>
<dbReference type="Pfam" id="PF01687">
    <property type="entry name" value="Flavokinase"/>
    <property type="match status" value="1"/>
</dbReference>
<sequence>METIDISKYEENRFNTAVALGNFDGIHIGHQQLIKTMVERSKELSLNNSLLLFRNHTKTVIDHNRPKVITNNDQKLKIAKDLGVNLIYTMDFNEEVMKLSGEEFVKNILLDRIKAKLLVVGFDYRFGYKASGNADYLKELGNKFNFQVEVVRPVYENDQIVSSTTIRNLISEGRIREANNMLGRDYTLIGTVISGKNRGNKLGFPTANIDPIDNYVLPKTGVYKTNTIIDGCKYLSVTNIGYNPTFNEDILKIESHILEFSDNIYGKKLEIELIDYIREDIKFTNKDELIYQINKDIELAKKTY</sequence>
<evidence type="ECO:0000256" key="10">
    <source>
        <dbReference type="PIRNR" id="PIRNR004491"/>
    </source>
</evidence>
<dbReference type="NCBIfam" id="TIGR00083">
    <property type="entry name" value="ribF"/>
    <property type="match status" value="1"/>
</dbReference>
<proteinExistence type="inferred from homology"/>
<dbReference type="InterPro" id="IPR002606">
    <property type="entry name" value="Riboflavin_kinase_bac"/>
</dbReference>
<dbReference type="RefSeq" id="WP_216517981.1">
    <property type="nucleotide sequence ID" value="NZ_JAHLPM010000004.1"/>
</dbReference>
<dbReference type="Pfam" id="PF06574">
    <property type="entry name" value="FAD_syn"/>
    <property type="match status" value="1"/>
</dbReference>
<comment type="similarity">
    <text evidence="10">Belongs to the ribF family.</text>
</comment>
<dbReference type="Proteomes" id="UP000749471">
    <property type="component" value="Unassembled WGS sequence"/>
</dbReference>
<keyword evidence="9" id="KW-0511">Multifunctional enzyme</keyword>
<dbReference type="SMART" id="SM00904">
    <property type="entry name" value="Flavokinase"/>
    <property type="match status" value="1"/>
</dbReference>
<comment type="caution">
    <text evidence="12">The sequence shown here is derived from an EMBL/GenBank/DDBJ whole genome shotgun (WGS) entry which is preliminary data.</text>
</comment>
<keyword evidence="1 10" id="KW-0285">Flavoprotein</keyword>
<evidence type="ECO:0000256" key="6">
    <source>
        <dbReference type="ARBA" id="ARBA00022777"/>
    </source>
</evidence>
<feature type="domain" description="Riboflavin kinase" evidence="11">
    <location>
        <begin position="181"/>
        <end position="303"/>
    </location>
</feature>
<keyword evidence="13" id="KW-1185">Reference proteome</keyword>
<evidence type="ECO:0000313" key="13">
    <source>
        <dbReference type="Proteomes" id="UP000749471"/>
    </source>
</evidence>
<protein>
    <recommendedName>
        <fullName evidence="10">Riboflavin biosynthesis protein</fullName>
    </recommendedName>
    <domain>
        <recommendedName>
            <fullName evidence="10">Riboflavin kinase</fullName>
            <ecNumber evidence="10">2.7.1.26</ecNumber>
        </recommendedName>
        <alternativeName>
            <fullName evidence="10">Flavokinase</fullName>
        </alternativeName>
    </domain>
    <domain>
        <recommendedName>
            <fullName evidence="10">FMN adenylyltransferase</fullName>
            <ecNumber evidence="10">2.7.7.2</ecNumber>
        </recommendedName>
        <alternativeName>
            <fullName evidence="10">FAD pyrophosphorylase</fullName>
        </alternativeName>
        <alternativeName>
            <fullName evidence="10">FAD synthase</fullName>
        </alternativeName>
    </domain>
</protein>
<dbReference type="PANTHER" id="PTHR22749:SF6">
    <property type="entry name" value="RIBOFLAVIN KINASE"/>
    <property type="match status" value="1"/>
</dbReference>
<dbReference type="CDD" id="cd02064">
    <property type="entry name" value="FAD_synthetase_N"/>
    <property type="match status" value="1"/>
</dbReference>
<dbReference type="NCBIfam" id="NF004162">
    <property type="entry name" value="PRK05627.1-5"/>
    <property type="match status" value="1"/>
</dbReference>
<comment type="pathway">
    <text evidence="10">Cofactor biosynthesis; FAD biosynthesis; FAD from FMN: step 1/1.</text>
</comment>
<comment type="pathway">
    <text evidence="10">Cofactor biosynthesis; FMN biosynthesis; FMN from riboflavin (ATP route): step 1/1.</text>
</comment>
<dbReference type="NCBIfam" id="NF004160">
    <property type="entry name" value="PRK05627.1-3"/>
    <property type="match status" value="1"/>
</dbReference>
<evidence type="ECO:0000256" key="8">
    <source>
        <dbReference type="ARBA" id="ARBA00022840"/>
    </source>
</evidence>
<keyword evidence="5 10" id="KW-0547">Nucleotide-binding</keyword>
<evidence type="ECO:0000256" key="7">
    <source>
        <dbReference type="ARBA" id="ARBA00022827"/>
    </source>
</evidence>
<keyword evidence="2 10" id="KW-0288">FMN</keyword>
<dbReference type="GO" id="GO:0003919">
    <property type="term" value="F:FMN adenylyltransferase activity"/>
    <property type="evidence" value="ECO:0007669"/>
    <property type="project" value="UniProtKB-EC"/>
</dbReference>
<comment type="catalytic activity">
    <reaction evidence="10">
        <text>FMN + ATP + H(+) = FAD + diphosphate</text>
        <dbReference type="Rhea" id="RHEA:17237"/>
        <dbReference type="ChEBI" id="CHEBI:15378"/>
        <dbReference type="ChEBI" id="CHEBI:30616"/>
        <dbReference type="ChEBI" id="CHEBI:33019"/>
        <dbReference type="ChEBI" id="CHEBI:57692"/>
        <dbReference type="ChEBI" id="CHEBI:58210"/>
        <dbReference type="EC" id="2.7.7.2"/>
    </reaction>
</comment>
<dbReference type="InterPro" id="IPR023468">
    <property type="entry name" value="Riboflavin_kinase"/>
</dbReference>
<accession>A0ABS6E416</accession>
<name>A0ABS6E416_9FIRM</name>
<dbReference type="PIRSF" id="PIRSF004491">
    <property type="entry name" value="FAD_Synth"/>
    <property type="match status" value="1"/>
</dbReference>
<evidence type="ECO:0000256" key="4">
    <source>
        <dbReference type="ARBA" id="ARBA00022695"/>
    </source>
</evidence>
<comment type="catalytic activity">
    <reaction evidence="10">
        <text>riboflavin + ATP = FMN + ADP + H(+)</text>
        <dbReference type="Rhea" id="RHEA:14357"/>
        <dbReference type="ChEBI" id="CHEBI:15378"/>
        <dbReference type="ChEBI" id="CHEBI:30616"/>
        <dbReference type="ChEBI" id="CHEBI:57986"/>
        <dbReference type="ChEBI" id="CHEBI:58210"/>
        <dbReference type="ChEBI" id="CHEBI:456216"/>
        <dbReference type="EC" id="2.7.1.26"/>
    </reaction>
</comment>
<evidence type="ECO:0000313" key="12">
    <source>
        <dbReference type="EMBL" id="MBU5437660.1"/>
    </source>
</evidence>
<evidence type="ECO:0000256" key="9">
    <source>
        <dbReference type="ARBA" id="ARBA00023268"/>
    </source>
</evidence>
<dbReference type="InterPro" id="IPR015864">
    <property type="entry name" value="FAD_synthase"/>
</dbReference>
<evidence type="ECO:0000256" key="2">
    <source>
        <dbReference type="ARBA" id="ARBA00022643"/>
    </source>
</evidence>
<dbReference type="InterPro" id="IPR015865">
    <property type="entry name" value="Riboflavin_kinase_bac/euk"/>
</dbReference>
<keyword evidence="3 10" id="KW-0808">Transferase</keyword>
<evidence type="ECO:0000256" key="3">
    <source>
        <dbReference type="ARBA" id="ARBA00022679"/>
    </source>
</evidence>
<keyword evidence="6 10" id="KW-0418">Kinase</keyword>
<dbReference type="EMBL" id="JAHLPM010000004">
    <property type="protein sequence ID" value="MBU5437660.1"/>
    <property type="molecule type" value="Genomic_DNA"/>
</dbReference>
<dbReference type="EC" id="2.7.7.2" evidence="10"/>
<keyword evidence="7 10" id="KW-0274">FAD</keyword>
<dbReference type="EC" id="2.7.1.26" evidence="10"/>
<evidence type="ECO:0000256" key="5">
    <source>
        <dbReference type="ARBA" id="ARBA00022741"/>
    </source>
</evidence>
<evidence type="ECO:0000256" key="1">
    <source>
        <dbReference type="ARBA" id="ARBA00022630"/>
    </source>
</evidence>
<dbReference type="GO" id="GO:0008531">
    <property type="term" value="F:riboflavin kinase activity"/>
    <property type="evidence" value="ECO:0007669"/>
    <property type="project" value="UniProtKB-EC"/>
</dbReference>
<reference evidence="12 13" key="1">
    <citation type="submission" date="2021-06" db="EMBL/GenBank/DDBJ databases">
        <authorList>
            <person name="Sun Q."/>
            <person name="Li D."/>
        </authorList>
    </citation>
    <scope>NUCLEOTIDE SEQUENCE [LARGE SCALE GENOMIC DNA]</scope>
    <source>
        <strain evidence="12 13">MSJ-40</strain>
    </source>
</reference>
<dbReference type="PANTHER" id="PTHR22749">
    <property type="entry name" value="RIBOFLAVIN KINASE/FMN ADENYLYLTRANSFERASE"/>
    <property type="match status" value="1"/>
</dbReference>
<organism evidence="12 13">
    <name type="scientific">Tissierella simiarum</name>
    <dbReference type="NCBI Taxonomy" id="2841534"/>
    <lineage>
        <taxon>Bacteria</taxon>
        <taxon>Bacillati</taxon>
        <taxon>Bacillota</taxon>
        <taxon>Tissierellia</taxon>
        <taxon>Tissierellales</taxon>
        <taxon>Tissierellaceae</taxon>
        <taxon>Tissierella</taxon>
    </lineage>
</organism>
<evidence type="ECO:0000259" key="11">
    <source>
        <dbReference type="SMART" id="SM00904"/>
    </source>
</evidence>
<keyword evidence="8 10" id="KW-0067">ATP-binding</keyword>
<keyword evidence="4 10" id="KW-0548">Nucleotidyltransferase</keyword>